<keyword evidence="2" id="KW-1185">Reference proteome</keyword>
<dbReference type="VEuPathDB" id="VectorBase:HLOH_049020"/>
<comment type="caution">
    <text evidence="1">The sequence shown here is derived from an EMBL/GenBank/DDBJ whole genome shotgun (WGS) entry which is preliminary data.</text>
</comment>
<name>A0A9J6FCF4_HAELO</name>
<gene>
    <name evidence="1" type="ORF">HPB48_008657</name>
</gene>
<evidence type="ECO:0000313" key="2">
    <source>
        <dbReference type="Proteomes" id="UP000821853"/>
    </source>
</evidence>
<reference evidence="1 2" key="1">
    <citation type="journal article" date="2020" name="Cell">
        <title>Large-Scale Comparative Analyses of Tick Genomes Elucidate Their Genetic Diversity and Vector Capacities.</title>
        <authorList>
            <consortium name="Tick Genome and Microbiome Consortium (TIGMIC)"/>
            <person name="Jia N."/>
            <person name="Wang J."/>
            <person name="Shi W."/>
            <person name="Du L."/>
            <person name="Sun Y."/>
            <person name="Zhan W."/>
            <person name="Jiang J.F."/>
            <person name="Wang Q."/>
            <person name="Zhang B."/>
            <person name="Ji P."/>
            <person name="Bell-Sakyi L."/>
            <person name="Cui X.M."/>
            <person name="Yuan T.T."/>
            <person name="Jiang B.G."/>
            <person name="Yang W.F."/>
            <person name="Lam T.T."/>
            <person name="Chang Q.C."/>
            <person name="Ding S.J."/>
            <person name="Wang X.J."/>
            <person name="Zhu J.G."/>
            <person name="Ruan X.D."/>
            <person name="Zhao L."/>
            <person name="Wei J.T."/>
            <person name="Ye R.Z."/>
            <person name="Que T.C."/>
            <person name="Du C.H."/>
            <person name="Zhou Y.H."/>
            <person name="Cheng J.X."/>
            <person name="Dai P.F."/>
            <person name="Guo W.B."/>
            <person name="Han X.H."/>
            <person name="Huang E.J."/>
            <person name="Li L.F."/>
            <person name="Wei W."/>
            <person name="Gao Y.C."/>
            <person name="Liu J.Z."/>
            <person name="Shao H.Z."/>
            <person name="Wang X."/>
            <person name="Wang C.C."/>
            <person name="Yang T.C."/>
            <person name="Huo Q.B."/>
            <person name="Li W."/>
            <person name="Chen H.Y."/>
            <person name="Chen S.E."/>
            <person name="Zhou L.G."/>
            <person name="Ni X.B."/>
            <person name="Tian J.H."/>
            <person name="Sheng Y."/>
            <person name="Liu T."/>
            <person name="Pan Y.S."/>
            <person name="Xia L.Y."/>
            <person name="Li J."/>
            <person name="Zhao F."/>
            <person name="Cao W.C."/>
        </authorList>
    </citation>
    <scope>NUCLEOTIDE SEQUENCE [LARGE SCALE GENOMIC DNA]</scope>
    <source>
        <strain evidence="1">HaeL-2018</strain>
    </source>
</reference>
<dbReference type="AlphaFoldDB" id="A0A9J6FCF4"/>
<dbReference type="Proteomes" id="UP000821853">
    <property type="component" value="Chromosome 1"/>
</dbReference>
<proteinExistence type="predicted"/>
<dbReference type="EMBL" id="JABSTR010000001">
    <property type="protein sequence ID" value="KAH9360597.1"/>
    <property type="molecule type" value="Genomic_DNA"/>
</dbReference>
<organism evidence="1 2">
    <name type="scientific">Haemaphysalis longicornis</name>
    <name type="common">Bush tick</name>
    <dbReference type="NCBI Taxonomy" id="44386"/>
    <lineage>
        <taxon>Eukaryota</taxon>
        <taxon>Metazoa</taxon>
        <taxon>Ecdysozoa</taxon>
        <taxon>Arthropoda</taxon>
        <taxon>Chelicerata</taxon>
        <taxon>Arachnida</taxon>
        <taxon>Acari</taxon>
        <taxon>Parasitiformes</taxon>
        <taxon>Ixodida</taxon>
        <taxon>Ixodoidea</taxon>
        <taxon>Ixodidae</taxon>
        <taxon>Haemaphysalinae</taxon>
        <taxon>Haemaphysalis</taxon>
    </lineage>
</organism>
<sequence>MRFLDTYAGPTATEPSSLRSALKVADNVAPSAATTKKRVWFSSALSAMGLSDSDGRCSTSLLDVFTNKPCSRSWQVLSTQRGTVAFYAC</sequence>
<evidence type="ECO:0000313" key="1">
    <source>
        <dbReference type="EMBL" id="KAH9360597.1"/>
    </source>
</evidence>
<protein>
    <submittedName>
        <fullName evidence="1">Uncharacterized protein</fullName>
    </submittedName>
</protein>
<accession>A0A9J6FCF4</accession>